<accession>A0A815F8J2</accession>
<dbReference type="Proteomes" id="UP000663829">
    <property type="component" value="Unassembled WGS sequence"/>
</dbReference>
<reference evidence="3" key="1">
    <citation type="submission" date="2021-02" db="EMBL/GenBank/DDBJ databases">
        <authorList>
            <person name="Nowell W R."/>
        </authorList>
    </citation>
    <scope>NUCLEOTIDE SEQUENCE</scope>
</reference>
<evidence type="ECO:0000313" key="5">
    <source>
        <dbReference type="Proteomes" id="UP000663829"/>
    </source>
</evidence>
<dbReference type="Proteomes" id="UP000681722">
    <property type="component" value="Unassembled WGS sequence"/>
</dbReference>
<feature type="compositionally biased region" description="Polar residues" evidence="1">
    <location>
        <begin position="227"/>
        <end position="248"/>
    </location>
</feature>
<evidence type="ECO:0000313" key="3">
    <source>
        <dbReference type="EMBL" id="CAF1325744.1"/>
    </source>
</evidence>
<keyword evidence="5" id="KW-1185">Reference proteome</keyword>
<dbReference type="EMBL" id="CAJOBC010050227">
    <property type="protein sequence ID" value="CAF4175261.1"/>
    <property type="molecule type" value="Genomic_DNA"/>
</dbReference>
<dbReference type="Pfam" id="PF06869">
    <property type="entry name" value="DUF1258"/>
    <property type="match status" value="1"/>
</dbReference>
<feature type="domain" description="Putative auto-transporter adhesin head GIN" evidence="2">
    <location>
        <begin position="17"/>
        <end position="113"/>
    </location>
</feature>
<feature type="compositionally biased region" description="Basic and acidic residues" evidence="1">
    <location>
        <begin position="157"/>
        <end position="196"/>
    </location>
</feature>
<dbReference type="Gene3D" id="2.160.20.120">
    <property type="match status" value="1"/>
</dbReference>
<evidence type="ECO:0000256" key="1">
    <source>
        <dbReference type="SAM" id="MobiDB-lite"/>
    </source>
</evidence>
<dbReference type="OrthoDB" id="8184047at2759"/>
<proteinExistence type="predicted"/>
<sequence length="962" mass="110098">MSGSASSETTHVIRSRSSSPFYLTHSGSSSANTQMSIASDLILQSSGSSDLLLKGQIQGNAQITILGLGSLNAFEYPIGIADVSVTGRGDAYIKSEQGIPAYAGGRASIVYQGPLLSKKTHEAAYLKANHPHENIKRSEFSGGISAMCRRTKHKTKINREKLRSFDNIDRQGHVQDNEPYHDGMKRTEDDNDEKSTNGDSIDDDDDNKNTGNSLVPNDDEESIDFPVNTSRSTSPSEANDSPAPSLQPIINTSLADNIHRRSDFTAHDIAASQVIMKVRRCLNNQDMDYLCKWTNALQVKNLPKCWASIVNKINKFSNLNIKSKPYRICSQCSSTNKLICTKCKHCQCEKLFDFYQYPLIPQVQHLLLIPNNYSKMKHTRFVNAETLYNTTYGTILNENKENSFTMLLNSDGIVTPNKHLALWPVILMVNEIPFPFRRYTENVLLAGVIHAPKKPTAAVIETALDLITEELLELENGLKFYVPELRTTTTFQFYLIATCNDKPAESSIGNMTAHNGLYGCKKCFAEGEVYHGQTVYKRNVKRFNIRVYPYEIAELRTSDEYKKVIVDIENEEIEPPSMGHYVDTLHGVYSGVFKKLLTLFFDKTHRKEKWSLFRRIEDIDIGLSLITIPSTTTRRFRGLKNFMKFKANEYRSLFHFGASVFSEFLKEPYRSNYLQFVTAINLASEDHITSENMDLIEKLLDSFVKQYQQLYGLRHMQANVHSMLHIHQTVRFIGPLFICSTFNFESIGHDLVSMIHGTTEYGKQMIMNHIYYREAIITTQQPDYPAPLLNFVEDIMCRKKVLNLSYTKMFNYHLSRPVDINLYENELQRIHLFLNNKPFQLHHSIVVNNCTDKTNLSSKNPKFNDSCVSFRFGAEARFGLIRAVISTNVKILLLIEQLTDNDNKLRFRHNNVVSTVRNIFYLKRSQLYHLRSPNDLIQKHCYRFRPNNVIHVFKFNNLKDSS</sequence>
<dbReference type="PANTHER" id="PTHR46579">
    <property type="entry name" value="F5/8 TYPE C DOMAIN-CONTAINING PROTEIN-RELATED"/>
    <property type="match status" value="1"/>
</dbReference>
<dbReference type="AlphaFoldDB" id="A0A815F8J2"/>
<organism evidence="3 5">
    <name type="scientific">Didymodactylos carnosus</name>
    <dbReference type="NCBI Taxonomy" id="1234261"/>
    <lineage>
        <taxon>Eukaryota</taxon>
        <taxon>Metazoa</taxon>
        <taxon>Spiralia</taxon>
        <taxon>Gnathifera</taxon>
        <taxon>Rotifera</taxon>
        <taxon>Eurotatoria</taxon>
        <taxon>Bdelloidea</taxon>
        <taxon>Philodinida</taxon>
        <taxon>Philodinidae</taxon>
        <taxon>Didymodactylos</taxon>
    </lineage>
</organism>
<dbReference type="Pfam" id="PF10988">
    <property type="entry name" value="DUF2807"/>
    <property type="match status" value="1"/>
</dbReference>
<name>A0A815F8J2_9BILA</name>
<dbReference type="PANTHER" id="PTHR46579:SF1">
    <property type="entry name" value="F5_8 TYPE C DOMAIN-CONTAINING PROTEIN"/>
    <property type="match status" value="1"/>
</dbReference>
<gene>
    <name evidence="3" type="ORF">GPM918_LOCUS29694</name>
    <name evidence="4" type="ORF">SRO942_LOCUS30283</name>
</gene>
<evidence type="ECO:0000313" key="4">
    <source>
        <dbReference type="EMBL" id="CAF4175261.1"/>
    </source>
</evidence>
<dbReference type="InterPro" id="IPR009667">
    <property type="entry name" value="DUF1258"/>
</dbReference>
<dbReference type="InterPro" id="IPR021255">
    <property type="entry name" value="DUF2807"/>
</dbReference>
<feature type="region of interest" description="Disordered" evidence="1">
    <location>
        <begin position="151"/>
        <end position="248"/>
    </location>
</feature>
<evidence type="ECO:0000259" key="2">
    <source>
        <dbReference type="Pfam" id="PF10988"/>
    </source>
</evidence>
<dbReference type="EMBL" id="CAJNOQ010013638">
    <property type="protein sequence ID" value="CAF1325744.1"/>
    <property type="molecule type" value="Genomic_DNA"/>
</dbReference>
<comment type="caution">
    <text evidence="3">The sequence shown here is derived from an EMBL/GenBank/DDBJ whole genome shotgun (WGS) entry which is preliminary data.</text>
</comment>
<protein>
    <recommendedName>
        <fullName evidence="2">Putative auto-transporter adhesin head GIN domain-containing protein</fullName>
    </recommendedName>
</protein>